<name>A0A916R2E1_9RHOB</name>
<dbReference type="Pfam" id="PF13403">
    <property type="entry name" value="Hint_2"/>
    <property type="match status" value="1"/>
</dbReference>
<keyword evidence="3" id="KW-1185">Reference proteome</keyword>
<evidence type="ECO:0000259" key="1">
    <source>
        <dbReference type="Pfam" id="PF13403"/>
    </source>
</evidence>
<reference evidence="2" key="1">
    <citation type="journal article" date="2014" name="Int. J. Syst. Evol. Microbiol.">
        <title>Complete genome sequence of Corynebacterium casei LMG S-19264T (=DSM 44701T), isolated from a smear-ripened cheese.</title>
        <authorList>
            <consortium name="US DOE Joint Genome Institute (JGI-PGF)"/>
            <person name="Walter F."/>
            <person name="Albersmeier A."/>
            <person name="Kalinowski J."/>
            <person name="Ruckert C."/>
        </authorList>
    </citation>
    <scope>NUCLEOTIDE SEQUENCE</scope>
    <source>
        <strain evidence="2">CGMCC 1.15880</strain>
    </source>
</reference>
<dbReference type="Gene3D" id="2.170.16.10">
    <property type="entry name" value="Hedgehog/Intein (Hint) domain"/>
    <property type="match status" value="1"/>
</dbReference>
<dbReference type="GO" id="GO:0016539">
    <property type="term" value="P:intein-mediated protein splicing"/>
    <property type="evidence" value="ECO:0007669"/>
    <property type="project" value="InterPro"/>
</dbReference>
<reference evidence="2" key="2">
    <citation type="submission" date="2020-09" db="EMBL/GenBank/DDBJ databases">
        <authorList>
            <person name="Sun Q."/>
            <person name="Zhou Y."/>
        </authorList>
    </citation>
    <scope>NUCLEOTIDE SEQUENCE</scope>
    <source>
        <strain evidence="2">CGMCC 1.15880</strain>
    </source>
</reference>
<dbReference type="InterPro" id="IPR006141">
    <property type="entry name" value="Intein_N"/>
</dbReference>
<comment type="caution">
    <text evidence="2">The sequence shown here is derived from an EMBL/GenBank/DDBJ whole genome shotgun (WGS) entry which is preliminary data.</text>
</comment>
<evidence type="ECO:0000313" key="2">
    <source>
        <dbReference type="EMBL" id="GGA22749.1"/>
    </source>
</evidence>
<dbReference type="PROSITE" id="PS50817">
    <property type="entry name" value="INTEIN_N_TER"/>
    <property type="match status" value="1"/>
</dbReference>
<sequence length="354" mass="39705">MAYFTFYEVNGDPLNSSHLRLGSSGRAYIEDNDGFLESGADDTGVQFSIDGEDFYSSAWPDYTSTGDKVEIFSATVRIQGSEETVTFAYLTSERDGVDDRVDRIVQLSGPEFSPRMRLRDIELETGNDNVPYNSIPSIICFTPDAMITTPRGQVAVQDLQVGDLVITADNGLQAIRWIGRKRMSGARLQAYPELRPVRIRKDAFGPGQPTRDLWVSPQHRMLVRSERAALDFGETEMLLPAKGLLNDSSITVDYGMRETDYIHILFDRHEVIFANGTPSESFHPGHHAIDTIDDEARTELFEIFPELETTPTDYGPTARLSLKVRETRAFLRRGGGGRAGSIRKFRNDSNRFAM</sequence>
<dbReference type="InterPro" id="IPR036844">
    <property type="entry name" value="Hint_dom_sf"/>
</dbReference>
<dbReference type="RefSeq" id="WP_188675631.1">
    <property type="nucleotide sequence ID" value="NZ_BMKA01000003.1"/>
</dbReference>
<dbReference type="SUPFAM" id="SSF51294">
    <property type="entry name" value="Hedgehog/intein (Hint) domain"/>
    <property type="match status" value="1"/>
</dbReference>
<dbReference type="EMBL" id="BMKA01000003">
    <property type="protein sequence ID" value="GGA22749.1"/>
    <property type="molecule type" value="Genomic_DNA"/>
</dbReference>
<dbReference type="InterPro" id="IPR028992">
    <property type="entry name" value="Hedgehog/Intein_dom"/>
</dbReference>
<proteinExistence type="predicted"/>
<dbReference type="Proteomes" id="UP000628017">
    <property type="component" value="Unassembled WGS sequence"/>
</dbReference>
<evidence type="ECO:0000313" key="3">
    <source>
        <dbReference type="Proteomes" id="UP000628017"/>
    </source>
</evidence>
<gene>
    <name evidence="2" type="ORF">GCM10011498_24410</name>
</gene>
<protein>
    <recommendedName>
        <fullName evidence="1">Hedgehog/Intein (Hint) domain-containing protein</fullName>
    </recommendedName>
</protein>
<dbReference type="AlphaFoldDB" id="A0A916R2E1"/>
<accession>A0A916R2E1</accession>
<organism evidence="2 3">
    <name type="scientific">Neptunicoccus cionae</name>
    <dbReference type="NCBI Taxonomy" id="2035344"/>
    <lineage>
        <taxon>Bacteria</taxon>
        <taxon>Pseudomonadati</taxon>
        <taxon>Pseudomonadota</taxon>
        <taxon>Alphaproteobacteria</taxon>
        <taxon>Rhodobacterales</taxon>
        <taxon>Paracoccaceae</taxon>
        <taxon>Neptunicoccus</taxon>
    </lineage>
</organism>
<feature type="domain" description="Hedgehog/Intein (Hint)" evidence="1">
    <location>
        <begin position="139"/>
        <end position="286"/>
    </location>
</feature>